<dbReference type="AlphaFoldDB" id="A0A4Z2H8R1"/>
<sequence>MAIRRYKGVPSDPRYSHLYGGPSGRRRTCNPAFCREPHAEHRAGLVLWWGVALDPRSRWIEESHLCLALHGSRKSGIRVRTVSVATVNVSRAVTNSRVNM</sequence>
<reference evidence="2 3" key="1">
    <citation type="submission" date="2019-03" db="EMBL/GenBank/DDBJ databases">
        <title>First draft genome of Liparis tanakae, snailfish: a comprehensive survey of snailfish specific genes.</title>
        <authorList>
            <person name="Kim W."/>
            <person name="Song I."/>
            <person name="Jeong J.-H."/>
            <person name="Kim D."/>
            <person name="Kim S."/>
            <person name="Ryu S."/>
            <person name="Song J.Y."/>
            <person name="Lee S.K."/>
        </authorList>
    </citation>
    <scope>NUCLEOTIDE SEQUENCE [LARGE SCALE GENOMIC DNA]</scope>
    <source>
        <tissue evidence="2">Muscle</tissue>
    </source>
</reference>
<proteinExistence type="predicted"/>
<evidence type="ECO:0000256" key="1">
    <source>
        <dbReference type="SAM" id="MobiDB-lite"/>
    </source>
</evidence>
<dbReference type="EMBL" id="SRLO01000316">
    <property type="protein sequence ID" value="TNN61413.1"/>
    <property type="molecule type" value="Genomic_DNA"/>
</dbReference>
<comment type="caution">
    <text evidence="2">The sequence shown here is derived from an EMBL/GenBank/DDBJ whole genome shotgun (WGS) entry which is preliminary data.</text>
</comment>
<organism evidence="2 3">
    <name type="scientific">Liparis tanakae</name>
    <name type="common">Tanaka's snailfish</name>
    <dbReference type="NCBI Taxonomy" id="230148"/>
    <lineage>
        <taxon>Eukaryota</taxon>
        <taxon>Metazoa</taxon>
        <taxon>Chordata</taxon>
        <taxon>Craniata</taxon>
        <taxon>Vertebrata</taxon>
        <taxon>Euteleostomi</taxon>
        <taxon>Actinopterygii</taxon>
        <taxon>Neopterygii</taxon>
        <taxon>Teleostei</taxon>
        <taxon>Neoteleostei</taxon>
        <taxon>Acanthomorphata</taxon>
        <taxon>Eupercaria</taxon>
        <taxon>Perciformes</taxon>
        <taxon>Cottioidei</taxon>
        <taxon>Cottales</taxon>
        <taxon>Liparidae</taxon>
        <taxon>Liparis</taxon>
    </lineage>
</organism>
<protein>
    <submittedName>
        <fullName evidence="2">Uncharacterized protein</fullName>
    </submittedName>
</protein>
<feature type="region of interest" description="Disordered" evidence="1">
    <location>
        <begin position="1"/>
        <end position="21"/>
    </location>
</feature>
<keyword evidence="3" id="KW-1185">Reference proteome</keyword>
<dbReference type="Proteomes" id="UP000314294">
    <property type="component" value="Unassembled WGS sequence"/>
</dbReference>
<evidence type="ECO:0000313" key="3">
    <source>
        <dbReference type="Proteomes" id="UP000314294"/>
    </source>
</evidence>
<name>A0A4Z2H8R1_9TELE</name>
<gene>
    <name evidence="2" type="ORF">EYF80_028430</name>
</gene>
<evidence type="ECO:0000313" key="2">
    <source>
        <dbReference type="EMBL" id="TNN61413.1"/>
    </source>
</evidence>
<accession>A0A4Z2H8R1</accession>